<sequence length="62" mass="7084">MSSYPHPYQRHCDQNCGCCAPITDQAESDDSAFLMPENLTPEERLLWAIFGKQPPETKENKN</sequence>
<evidence type="ECO:0000313" key="2">
    <source>
        <dbReference type="Proteomes" id="UP000606115"/>
    </source>
</evidence>
<proteinExistence type="predicted"/>
<dbReference type="EMBL" id="BMKX01000003">
    <property type="protein sequence ID" value="GGJ59058.1"/>
    <property type="molecule type" value="Genomic_DNA"/>
</dbReference>
<gene>
    <name evidence="1" type="ORF">GCM10007173_17270</name>
</gene>
<keyword evidence="2" id="KW-1185">Reference proteome</keyword>
<protein>
    <submittedName>
        <fullName evidence="1">Uncharacterized protein</fullName>
    </submittedName>
</protein>
<reference evidence="2" key="1">
    <citation type="journal article" date="2019" name="Int. J. Syst. Evol. Microbiol.">
        <title>The Global Catalogue of Microorganisms (GCM) 10K type strain sequencing project: providing services to taxonomists for standard genome sequencing and annotation.</title>
        <authorList>
            <consortium name="The Broad Institute Genomics Platform"/>
            <consortium name="The Broad Institute Genome Sequencing Center for Infectious Disease"/>
            <person name="Wu L."/>
            <person name="Ma J."/>
        </authorList>
    </citation>
    <scope>NUCLEOTIDE SEQUENCE [LARGE SCALE GENOMIC DNA]</scope>
    <source>
        <strain evidence="2">CGMCC 1.3685</strain>
    </source>
</reference>
<organism evidence="1 2">
    <name type="scientific">Glutamicibacter ardleyensis</name>
    <dbReference type="NCBI Taxonomy" id="225894"/>
    <lineage>
        <taxon>Bacteria</taxon>
        <taxon>Bacillati</taxon>
        <taxon>Actinomycetota</taxon>
        <taxon>Actinomycetes</taxon>
        <taxon>Micrococcales</taxon>
        <taxon>Micrococcaceae</taxon>
        <taxon>Glutamicibacter</taxon>
    </lineage>
</organism>
<accession>A0ABQ2DIA4</accession>
<name>A0ABQ2DIA4_9MICC</name>
<dbReference type="Proteomes" id="UP000606115">
    <property type="component" value="Unassembled WGS sequence"/>
</dbReference>
<comment type="caution">
    <text evidence="1">The sequence shown here is derived from an EMBL/GenBank/DDBJ whole genome shotgun (WGS) entry which is preliminary data.</text>
</comment>
<evidence type="ECO:0000313" key="1">
    <source>
        <dbReference type="EMBL" id="GGJ59058.1"/>
    </source>
</evidence>